<dbReference type="Gene3D" id="3.40.930.10">
    <property type="entry name" value="Mannitol-specific EII, Chain A"/>
    <property type="match status" value="1"/>
</dbReference>
<dbReference type="Proteomes" id="UP000526184">
    <property type="component" value="Unassembled WGS sequence"/>
</dbReference>
<evidence type="ECO:0000259" key="6">
    <source>
        <dbReference type="PROSITE" id="PS51094"/>
    </source>
</evidence>
<evidence type="ECO:0000256" key="3">
    <source>
        <dbReference type="ARBA" id="ARBA00022597"/>
    </source>
</evidence>
<evidence type="ECO:0000256" key="1">
    <source>
        <dbReference type="ARBA" id="ARBA00022448"/>
    </source>
</evidence>
<dbReference type="Pfam" id="PF00359">
    <property type="entry name" value="PTS_EIIA_2"/>
    <property type="match status" value="1"/>
</dbReference>
<dbReference type="CDD" id="cd00211">
    <property type="entry name" value="PTS_IIA_fru"/>
    <property type="match status" value="1"/>
</dbReference>
<gene>
    <name evidence="7" type="ORF">HP397_01410</name>
</gene>
<organism evidence="7 8">
    <name type="scientific">Streptobacillus felis</name>
    <dbReference type="NCBI Taxonomy" id="1384509"/>
    <lineage>
        <taxon>Bacteria</taxon>
        <taxon>Fusobacteriati</taxon>
        <taxon>Fusobacteriota</taxon>
        <taxon>Fusobacteriia</taxon>
        <taxon>Fusobacteriales</taxon>
        <taxon>Leptotrichiaceae</taxon>
        <taxon>Streptobacillus</taxon>
    </lineage>
</organism>
<proteinExistence type="predicted"/>
<evidence type="ECO:0000313" key="8">
    <source>
        <dbReference type="Proteomes" id="UP000526184"/>
    </source>
</evidence>
<reference evidence="7 8" key="1">
    <citation type="submission" date="2020-05" db="EMBL/GenBank/DDBJ databases">
        <title>Streptobacillus felis strain LHL191014123.</title>
        <authorList>
            <person name="Fawzy A."/>
            <person name="Rau J."/>
            <person name="Risse K."/>
            <person name="Schauerte N."/>
            <person name="Geiger C."/>
            <person name="Blom J."/>
            <person name="Imirzalioglu C."/>
            <person name="Falgenhauer J."/>
            <person name="Bach A."/>
            <person name="Herden C."/>
            <person name="Eisenberg T."/>
        </authorList>
    </citation>
    <scope>NUCLEOTIDE SEQUENCE [LARGE SCALE GENOMIC DNA]</scope>
    <source>
        <strain evidence="7 8">LHL191014123</strain>
    </source>
</reference>
<dbReference type="GO" id="GO:0008982">
    <property type="term" value="F:protein-N(PI)-phosphohistidine-sugar phosphotransferase activity"/>
    <property type="evidence" value="ECO:0007669"/>
    <property type="project" value="InterPro"/>
</dbReference>
<keyword evidence="3 7" id="KW-0762">Sugar transport</keyword>
<keyword evidence="4" id="KW-0808">Transferase</keyword>
<dbReference type="InterPro" id="IPR051541">
    <property type="entry name" value="PTS_SugarTrans_NitroReg"/>
</dbReference>
<dbReference type="RefSeq" id="WP_067321396.1">
    <property type="nucleotide sequence ID" value="NZ_CBCRWS010000030.1"/>
</dbReference>
<keyword evidence="1" id="KW-0813">Transport</keyword>
<dbReference type="PROSITE" id="PS51094">
    <property type="entry name" value="PTS_EIIA_TYPE_2"/>
    <property type="match status" value="1"/>
</dbReference>
<dbReference type="AlphaFoldDB" id="A0A7Z0T6R1"/>
<evidence type="ECO:0000256" key="2">
    <source>
        <dbReference type="ARBA" id="ARBA00022553"/>
    </source>
</evidence>
<keyword evidence="5" id="KW-0598">Phosphotransferase system</keyword>
<dbReference type="InterPro" id="IPR004715">
    <property type="entry name" value="PTS_IIA_fruc"/>
</dbReference>
<comment type="caution">
    <text evidence="7">The sequence shown here is derived from an EMBL/GenBank/DDBJ whole genome shotgun (WGS) entry which is preliminary data.</text>
</comment>
<dbReference type="GO" id="GO:0016020">
    <property type="term" value="C:membrane"/>
    <property type="evidence" value="ECO:0007669"/>
    <property type="project" value="InterPro"/>
</dbReference>
<feature type="domain" description="PTS EIIA type-2" evidence="6">
    <location>
        <begin position="5"/>
        <end position="148"/>
    </location>
</feature>
<keyword evidence="2" id="KW-0597">Phosphoprotein</keyword>
<accession>A0A7Z0T6R1</accession>
<keyword evidence="8" id="KW-1185">Reference proteome</keyword>
<evidence type="ECO:0000256" key="5">
    <source>
        <dbReference type="ARBA" id="ARBA00022683"/>
    </source>
</evidence>
<evidence type="ECO:0000256" key="4">
    <source>
        <dbReference type="ARBA" id="ARBA00022679"/>
    </source>
</evidence>
<evidence type="ECO:0000313" key="7">
    <source>
        <dbReference type="EMBL" id="NYV27486.1"/>
    </source>
</evidence>
<protein>
    <submittedName>
        <fullName evidence="7">PTS sugar transporter subunit IIA</fullName>
    </submittedName>
</protein>
<dbReference type="PANTHER" id="PTHR47738:SF2">
    <property type="entry name" value="PTS SYSTEM FRUCTOSE-LIKE EIIA COMPONENT"/>
    <property type="match status" value="1"/>
</dbReference>
<dbReference type="GO" id="GO:0009401">
    <property type="term" value="P:phosphoenolpyruvate-dependent sugar phosphotransferase system"/>
    <property type="evidence" value="ECO:0007669"/>
    <property type="project" value="UniProtKB-KW"/>
</dbReference>
<sequence length="152" mass="17238">MKISEIIKLENISLDLKGNTKKEILEELSNLVKSGEITNQEDFLKDLINRENAGSTALEHGLAIPHVRSKNIEHFTIALGIKKEGVDFESIDGEKTKLFVLIATPERYNNWHLEALVKISRMFYNPINVSVLVHSKSKEGVQRLIEQLEGMN</sequence>
<dbReference type="SUPFAM" id="SSF55804">
    <property type="entry name" value="Phoshotransferase/anion transport protein"/>
    <property type="match status" value="1"/>
</dbReference>
<dbReference type="NCBIfam" id="TIGR00848">
    <property type="entry name" value="fruA"/>
    <property type="match status" value="1"/>
</dbReference>
<name>A0A7Z0T6R1_9FUSO</name>
<dbReference type="PANTHER" id="PTHR47738">
    <property type="entry name" value="PTS SYSTEM FRUCTOSE-LIKE EIIA COMPONENT-RELATED"/>
    <property type="match status" value="1"/>
</dbReference>
<dbReference type="InterPro" id="IPR016152">
    <property type="entry name" value="PTrfase/Anion_transptr"/>
</dbReference>
<dbReference type="InterPro" id="IPR002178">
    <property type="entry name" value="PTS_EIIA_type-2_dom"/>
</dbReference>
<dbReference type="EMBL" id="JABMKT010000004">
    <property type="protein sequence ID" value="NYV27486.1"/>
    <property type="molecule type" value="Genomic_DNA"/>
</dbReference>